<sequence>MSDLTSLKLFVRAAECGSLSEAARMSNLAIAAASRRIANLEHRYNVKLFQRSRQGMALTGAGQACLANARAVLDHAQAMDAEMADFAGGVRGTVRVQTCPSAIIQFLPADLAAYADERPDVRLDLAENVSSDIVENLISEKGDLGIIIEGTQTYQLETLPYRHDRLALLAPLGTLGDRKSILFAEVQDRDFVGLLQATALTRTLMTETAKADRKLRLRMQVRSFDGVCRMVEAGFGLGVLPDIAARGFARSMRLDVVPLADDWAHRSMLICFAQGAMSSRITKSLAEHLSACAADGISSYPWPQAMRSPVDRA</sequence>
<evidence type="ECO:0000256" key="2">
    <source>
        <dbReference type="ARBA" id="ARBA00023015"/>
    </source>
</evidence>
<name>A0ABY7NJQ1_9SPHN</name>
<feature type="domain" description="HTH lysR-type" evidence="5">
    <location>
        <begin position="1"/>
        <end position="59"/>
    </location>
</feature>
<keyword evidence="4" id="KW-0804">Transcription</keyword>
<keyword evidence="2" id="KW-0805">Transcription regulation</keyword>
<dbReference type="InterPro" id="IPR036388">
    <property type="entry name" value="WH-like_DNA-bd_sf"/>
</dbReference>
<dbReference type="PROSITE" id="PS50931">
    <property type="entry name" value="HTH_LYSR"/>
    <property type="match status" value="1"/>
</dbReference>
<dbReference type="Gene3D" id="1.10.10.10">
    <property type="entry name" value="Winged helix-like DNA-binding domain superfamily/Winged helix DNA-binding domain"/>
    <property type="match status" value="1"/>
</dbReference>
<organism evidence="6 7">
    <name type="scientific">Sphingomonas abietis</name>
    <dbReference type="NCBI Taxonomy" id="3012344"/>
    <lineage>
        <taxon>Bacteria</taxon>
        <taxon>Pseudomonadati</taxon>
        <taxon>Pseudomonadota</taxon>
        <taxon>Alphaproteobacteria</taxon>
        <taxon>Sphingomonadales</taxon>
        <taxon>Sphingomonadaceae</taxon>
        <taxon>Sphingomonas</taxon>
    </lineage>
</organism>
<dbReference type="SUPFAM" id="SSF46785">
    <property type="entry name" value="Winged helix' DNA-binding domain"/>
    <property type="match status" value="1"/>
</dbReference>
<proteinExistence type="inferred from homology"/>
<dbReference type="EMBL" id="CP115174">
    <property type="protein sequence ID" value="WBO20746.1"/>
    <property type="molecule type" value="Genomic_DNA"/>
</dbReference>
<dbReference type="InterPro" id="IPR050950">
    <property type="entry name" value="HTH-type_LysR_regulators"/>
</dbReference>
<evidence type="ECO:0000313" key="7">
    <source>
        <dbReference type="Proteomes" id="UP001210865"/>
    </source>
</evidence>
<dbReference type="RefSeq" id="WP_270075396.1">
    <property type="nucleotide sequence ID" value="NZ_CP115174.1"/>
</dbReference>
<protein>
    <submittedName>
        <fullName evidence="6">LysR substrate-binding domain-containing protein</fullName>
    </submittedName>
</protein>
<dbReference type="PANTHER" id="PTHR30419:SF2">
    <property type="entry name" value="LYSR FAMILY TRANSCRIPTIONAL REGULATOR"/>
    <property type="match status" value="1"/>
</dbReference>
<dbReference type="Gene3D" id="3.40.190.290">
    <property type="match status" value="1"/>
</dbReference>
<accession>A0ABY7NJQ1</accession>
<gene>
    <name evidence="6" type="ORF">PBT88_11025</name>
</gene>
<keyword evidence="7" id="KW-1185">Reference proteome</keyword>
<dbReference type="InterPro" id="IPR036390">
    <property type="entry name" value="WH_DNA-bd_sf"/>
</dbReference>
<evidence type="ECO:0000259" key="5">
    <source>
        <dbReference type="PROSITE" id="PS50931"/>
    </source>
</evidence>
<dbReference type="Proteomes" id="UP001210865">
    <property type="component" value="Chromosome"/>
</dbReference>
<dbReference type="InterPro" id="IPR000847">
    <property type="entry name" value="LysR_HTH_N"/>
</dbReference>
<keyword evidence="3" id="KW-0238">DNA-binding</keyword>
<dbReference type="Pfam" id="PF00126">
    <property type="entry name" value="HTH_1"/>
    <property type="match status" value="1"/>
</dbReference>
<comment type="similarity">
    <text evidence="1">Belongs to the LysR transcriptional regulatory family.</text>
</comment>
<evidence type="ECO:0000256" key="3">
    <source>
        <dbReference type="ARBA" id="ARBA00023125"/>
    </source>
</evidence>
<dbReference type="SUPFAM" id="SSF53850">
    <property type="entry name" value="Periplasmic binding protein-like II"/>
    <property type="match status" value="1"/>
</dbReference>
<dbReference type="InterPro" id="IPR005119">
    <property type="entry name" value="LysR_subst-bd"/>
</dbReference>
<dbReference type="PANTHER" id="PTHR30419">
    <property type="entry name" value="HTH-TYPE TRANSCRIPTIONAL REGULATOR YBHD"/>
    <property type="match status" value="1"/>
</dbReference>
<evidence type="ECO:0000256" key="4">
    <source>
        <dbReference type="ARBA" id="ARBA00023163"/>
    </source>
</evidence>
<evidence type="ECO:0000256" key="1">
    <source>
        <dbReference type="ARBA" id="ARBA00009437"/>
    </source>
</evidence>
<dbReference type="Pfam" id="PF03466">
    <property type="entry name" value="LysR_substrate"/>
    <property type="match status" value="1"/>
</dbReference>
<reference evidence="6 7" key="1">
    <citation type="submission" date="2022-12" db="EMBL/GenBank/DDBJ databases">
        <title>Sphingomonas abieness sp. nov., an endophytic bacterium isolated from Abies koreana.</title>
        <authorList>
            <person name="Jiang L."/>
            <person name="Lee J."/>
        </authorList>
    </citation>
    <scope>NUCLEOTIDE SEQUENCE [LARGE SCALE GENOMIC DNA]</scope>
    <source>
        <strain evidence="7">PAMB 00755</strain>
    </source>
</reference>
<evidence type="ECO:0000313" key="6">
    <source>
        <dbReference type="EMBL" id="WBO20746.1"/>
    </source>
</evidence>